<feature type="region of interest" description="Disordered" evidence="1">
    <location>
        <begin position="1"/>
        <end position="93"/>
    </location>
</feature>
<evidence type="ECO:0000256" key="1">
    <source>
        <dbReference type="SAM" id="MobiDB-lite"/>
    </source>
</evidence>
<dbReference type="Proteomes" id="UP000199707">
    <property type="component" value="Unassembled WGS sequence"/>
</dbReference>
<accession>A0A1G4WX48</accession>
<reference evidence="3" key="1">
    <citation type="submission" date="2016-10" db="EMBL/GenBank/DDBJ databases">
        <authorList>
            <person name="Varghese N."/>
            <person name="Submissions S."/>
        </authorList>
    </citation>
    <scope>NUCLEOTIDE SEQUENCE [LARGE SCALE GENOMIC DNA]</scope>
    <source>
        <strain evidence="3">UNC267MFSha1.1M11</strain>
    </source>
</reference>
<protein>
    <submittedName>
        <fullName evidence="2">Uncharacterized protein</fullName>
    </submittedName>
</protein>
<organism evidence="2 3">
    <name type="scientific">Mycolicibacterium fluoranthenivorans</name>
    <dbReference type="NCBI Taxonomy" id="258505"/>
    <lineage>
        <taxon>Bacteria</taxon>
        <taxon>Bacillati</taxon>
        <taxon>Actinomycetota</taxon>
        <taxon>Actinomycetes</taxon>
        <taxon>Mycobacteriales</taxon>
        <taxon>Mycobacteriaceae</taxon>
        <taxon>Mycolicibacterium</taxon>
    </lineage>
</organism>
<dbReference type="AlphaFoldDB" id="A0A1G4WX48"/>
<name>A0A1G4WX48_9MYCO</name>
<dbReference type="EMBL" id="FMUB01000013">
    <property type="protein sequence ID" value="SCX31505.1"/>
    <property type="molecule type" value="Genomic_DNA"/>
</dbReference>
<proteinExistence type="predicted"/>
<feature type="compositionally biased region" description="Basic and acidic residues" evidence="1">
    <location>
        <begin position="28"/>
        <end position="38"/>
    </location>
</feature>
<evidence type="ECO:0000313" key="3">
    <source>
        <dbReference type="Proteomes" id="UP000199707"/>
    </source>
</evidence>
<gene>
    <name evidence="2" type="ORF">SAMN02799620_05366</name>
</gene>
<sequence>MVKNAKAKRAAREYQLAHPGMSYSQARQESREEYERSRSSTRASTCDEHEGTTPSGPEWSEADDIRHPIERPLPSHYLTNPFGLKPNDNAEQT</sequence>
<evidence type="ECO:0000313" key="2">
    <source>
        <dbReference type="EMBL" id="SCX31505.1"/>
    </source>
</evidence>